<keyword evidence="11" id="KW-1185">Reference proteome</keyword>
<dbReference type="PANTHER" id="PTHR22930:SF85">
    <property type="entry name" value="GH03217P-RELATED"/>
    <property type="match status" value="1"/>
</dbReference>
<evidence type="ECO:0000313" key="11">
    <source>
        <dbReference type="Proteomes" id="UP000834106"/>
    </source>
</evidence>
<keyword evidence="5" id="KW-0479">Metal-binding</keyword>
<dbReference type="InterPro" id="IPR045249">
    <property type="entry name" value="HARBI1-like"/>
</dbReference>
<dbReference type="Proteomes" id="UP000834106">
    <property type="component" value="Chromosome 22"/>
</dbReference>
<protein>
    <recommendedName>
        <fullName evidence="9">DDE Tnp4 domain-containing protein</fullName>
    </recommendedName>
</protein>
<dbReference type="Pfam" id="PF13359">
    <property type="entry name" value="DDE_Tnp_4"/>
    <property type="match status" value="1"/>
</dbReference>
<dbReference type="InterPro" id="IPR027806">
    <property type="entry name" value="HARBI1_dom"/>
</dbReference>
<accession>A0AAD2ACD7</accession>
<evidence type="ECO:0000256" key="8">
    <source>
        <dbReference type="SAM" id="MobiDB-lite"/>
    </source>
</evidence>
<sequence>MAPDKKPKKDDSKKFKKMKNKNKKKKSKRVSTVPIDNRAVDSEWWDVFWHKNSTTLGSNEPYDEEEGFKYFFRISKKTFEYICSLVREDLISRPPSGLINIEGRLLSVEKQVAIALRRLASGESQVSVGASFGVGQSTVSQVTWRFIEAMEERAKHHLKWPDSNKMDEIKSTFESFSGLPNCCGAIDATHVIMTLPAVETSDDWCDQENNYSMFVQGVVDNKTRFLDIVTGWPGGMPISRLLKCSGFYKLCESGERLNGKVRMSSKEEEIREYIVGGASYPLLPWLITPYEDNDLEIPMLELNQMLEAARAAAVKAFSQLKGGWRILSKVMWRPDKRKLPSIILSCKHVDPMGRTIRENLTKHLQHCKEKAVCAHTV</sequence>
<evidence type="ECO:0000256" key="2">
    <source>
        <dbReference type="ARBA" id="ARBA00004123"/>
    </source>
</evidence>
<comment type="cofactor">
    <cofactor evidence="1">
        <name>a divalent metal cation</name>
        <dbReference type="ChEBI" id="CHEBI:60240"/>
    </cofactor>
</comment>
<evidence type="ECO:0000256" key="1">
    <source>
        <dbReference type="ARBA" id="ARBA00001968"/>
    </source>
</evidence>
<feature type="compositionally biased region" description="Basic residues" evidence="8">
    <location>
        <begin position="14"/>
        <end position="29"/>
    </location>
</feature>
<evidence type="ECO:0000256" key="5">
    <source>
        <dbReference type="ARBA" id="ARBA00022723"/>
    </source>
</evidence>
<gene>
    <name evidence="10" type="ORF">FPE_LOCUS33114</name>
</gene>
<dbReference type="GO" id="GO:0004518">
    <property type="term" value="F:nuclease activity"/>
    <property type="evidence" value="ECO:0007669"/>
    <property type="project" value="UniProtKB-KW"/>
</dbReference>
<evidence type="ECO:0000259" key="9">
    <source>
        <dbReference type="Pfam" id="PF13359"/>
    </source>
</evidence>
<evidence type="ECO:0000256" key="4">
    <source>
        <dbReference type="ARBA" id="ARBA00022722"/>
    </source>
</evidence>
<reference evidence="10" key="1">
    <citation type="submission" date="2023-05" db="EMBL/GenBank/DDBJ databases">
        <authorList>
            <person name="Huff M."/>
        </authorList>
    </citation>
    <scope>NUCLEOTIDE SEQUENCE</scope>
</reference>
<feature type="compositionally biased region" description="Basic and acidic residues" evidence="8">
    <location>
        <begin position="1"/>
        <end position="13"/>
    </location>
</feature>
<evidence type="ECO:0000256" key="3">
    <source>
        <dbReference type="ARBA" id="ARBA00006958"/>
    </source>
</evidence>
<name>A0AAD2ACD7_9LAMI</name>
<dbReference type="AlphaFoldDB" id="A0AAD2ACD7"/>
<keyword evidence="7" id="KW-0539">Nucleus</keyword>
<feature type="region of interest" description="Disordered" evidence="8">
    <location>
        <begin position="1"/>
        <end position="32"/>
    </location>
</feature>
<organism evidence="10 11">
    <name type="scientific">Fraxinus pennsylvanica</name>
    <dbReference type="NCBI Taxonomy" id="56036"/>
    <lineage>
        <taxon>Eukaryota</taxon>
        <taxon>Viridiplantae</taxon>
        <taxon>Streptophyta</taxon>
        <taxon>Embryophyta</taxon>
        <taxon>Tracheophyta</taxon>
        <taxon>Spermatophyta</taxon>
        <taxon>Magnoliopsida</taxon>
        <taxon>eudicotyledons</taxon>
        <taxon>Gunneridae</taxon>
        <taxon>Pentapetalae</taxon>
        <taxon>asterids</taxon>
        <taxon>lamiids</taxon>
        <taxon>Lamiales</taxon>
        <taxon>Oleaceae</taxon>
        <taxon>Oleeae</taxon>
        <taxon>Fraxinus</taxon>
    </lineage>
</organism>
<dbReference type="PANTHER" id="PTHR22930">
    <property type="match status" value="1"/>
</dbReference>
<evidence type="ECO:0000256" key="6">
    <source>
        <dbReference type="ARBA" id="ARBA00022801"/>
    </source>
</evidence>
<dbReference type="EMBL" id="OU503057">
    <property type="protein sequence ID" value="CAI9785684.1"/>
    <property type="molecule type" value="Genomic_DNA"/>
</dbReference>
<dbReference type="GO" id="GO:0035098">
    <property type="term" value="C:ESC/E(Z) complex"/>
    <property type="evidence" value="ECO:0007669"/>
    <property type="project" value="TreeGrafter"/>
</dbReference>
<evidence type="ECO:0000256" key="7">
    <source>
        <dbReference type="ARBA" id="ARBA00023242"/>
    </source>
</evidence>
<comment type="subcellular location">
    <subcellularLocation>
        <location evidence="2">Nucleus</location>
    </subcellularLocation>
</comment>
<keyword evidence="4" id="KW-0540">Nuclease</keyword>
<evidence type="ECO:0000313" key="10">
    <source>
        <dbReference type="EMBL" id="CAI9785684.1"/>
    </source>
</evidence>
<dbReference type="GO" id="GO:0016787">
    <property type="term" value="F:hydrolase activity"/>
    <property type="evidence" value="ECO:0007669"/>
    <property type="project" value="UniProtKB-KW"/>
</dbReference>
<feature type="domain" description="DDE Tnp4" evidence="9">
    <location>
        <begin position="186"/>
        <end position="346"/>
    </location>
</feature>
<proteinExistence type="inferred from homology"/>
<dbReference type="GO" id="GO:0035102">
    <property type="term" value="C:PRC1 complex"/>
    <property type="evidence" value="ECO:0007669"/>
    <property type="project" value="TreeGrafter"/>
</dbReference>
<keyword evidence="6" id="KW-0378">Hydrolase</keyword>
<dbReference type="GO" id="GO:0003682">
    <property type="term" value="F:chromatin binding"/>
    <property type="evidence" value="ECO:0007669"/>
    <property type="project" value="TreeGrafter"/>
</dbReference>
<dbReference type="GO" id="GO:0046872">
    <property type="term" value="F:metal ion binding"/>
    <property type="evidence" value="ECO:0007669"/>
    <property type="project" value="UniProtKB-KW"/>
</dbReference>
<comment type="similarity">
    <text evidence="3">Belongs to the HARBI1 family.</text>
</comment>